<gene>
    <name evidence="1" type="ORF">COLO4_36142</name>
</gene>
<sequence length="62" mass="7061">MLHSAIPNAKYNISRVGDVSTFEFLDYGTEVMLDRNVYLVDVVKEKIRRVLKLDSIQGGKFA</sequence>
<dbReference type="Proteomes" id="UP000187203">
    <property type="component" value="Unassembled WGS sequence"/>
</dbReference>
<comment type="caution">
    <text evidence="1">The sequence shown here is derived from an EMBL/GenBank/DDBJ whole genome shotgun (WGS) entry which is preliminary data.</text>
</comment>
<keyword evidence="2" id="KW-1185">Reference proteome</keyword>
<evidence type="ECO:0000313" key="2">
    <source>
        <dbReference type="Proteomes" id="UP000187203"/>
    </source>
</evidence>
<proteinExistence type="predicted"/>
<name>A0A1R3GAU9_9ROSI</name>
<evidence type="ECO:0000313" key="1">
    <source>
        <dbReference type="EMBL" id="OMO55193.1"/>
    </source>
</evidence>
<protein>
    <submittedName>
        <fullName evidence="1">Uncharacterized protein</fullName>
    </submittedName>
</protein>
<organism evidence="1 2">
    <name type="scientific">Corchorus olitorius</name>
    <dbReference type="NCBI Taxonomy" id="93759"/>
    <lineage>
        <taxon>Eukaryota</taxon>
        <taxon>Viridiplantae</taxon>
        <taxon>Streptophyta</taxon>
        <taxon>Embryophyta</taxon>
        <taxon>Tracheophyta</taxon>
        <taxon>Spermatophyta</taxon>
        <taxon>Magnoliopsida</taxon>
        <taxon>eudicotyledons</taxon>
        <taxon>Gunneridae</taxon>
        <taxon>Pentapetalae</taxon>
        <taxon>rosids</taxon>
        <taxon>malvids</taxon>
        <taxon>Malvales</taxon>
        <taxon>Malvaceae</taxon>
        <taxon>Grewioideae</taxon>
        <taxon>Apeibeae</taxon>
        <taxon>Corchorus</taxon>
    </lineage>
</organism>
<dbReference type="EMBL" id="AWUE01023026">
    <property type="protein sequence ID" value="OMO55193.1"/>
    <property type="molecule type" value="Genomic_DNA"/>
</dbReference>
<dbReference type="AlphaFoldDB" id="A0A1R3GAU9"/>
<dbReference type="OrthoDB" id="1926468at2759"/>
<reference evidence="2" key="1">
    <citation type="submission" date="2013-09" db="EMBL/GenBank/DDBJ databases">
        <title>Corchorus olitorius genome sequencing.</title>
        <authorList>
            <person name="Alam M."/>
            <person name="Haque M.S."/>
            <person name="Islam M.S."/>
            <person name="Emdad E.M."/>
            <person name="Islam M.M."/>
            <person name="Ahmed B."/>
            <person name="Halim A."/>
            <person name="Hossen Q.M.M."/>
            <person name="Hossain M.Z."/>
            <person name="Ahmed R."/>
            <person name="Khan M.M."/>
            <person name="Islam R."/>
            <person name="Rashid M.M."/>
            <person name="Khan S.A."/>
            <person name="Rahman M.S."/>
            <person name="Alam M."/>
            <person name="Yahiya A.S."/>
            <person name="Khan M.S."/>
            <person name="Azam M.S."/>
            <person name="Haque T."/>
            <person name="Lashkar M.Z.H."/>
            <person name="Akhand A.I."/>
            <person name="Morshed G."/>
            <person name="Roy S."/>
            <person name="Uddin K.S."/>
            <person name="Rabeya T."/>
            <person name="Hossain A.S."/>
            <person name="Chowdhury A."/>
            <person name="Snigdha A.R."/>
            <person name="Mortoza M.S."/>
            <person name="Matin S.A."/>
            <person name="Hoque S.M.E."/>
            <person name="Islam M.K."/>
            <person name="Roy D.K."/>
            <person name="Haider R."/>
            <person name="Moosa M.M."/>
            <person name="Elias S.M."/>
            <person name="Hasan A.M."/>
            <person name="Jahan S."/>
            <person name="Shafiuddin M."/>
            <person name="Mahmood N."/>
            <person name="Shommy N.S."/>
        </authorList>
    </citation>
    <scope>NUCLEOTIDE SEQUENCE [LARGE SCALE GENOMIC DNA]</scope>
    <source>
        <strain evidence="2">cv. O-4</strain>
    </source>
</reference>
<dbReference type="STRING" id="93759.A0A1R3GAU9"/>
<accession>A0A1R3GAU9</accession>